<evidence type="ECO:0000313" key="3">
    <source>
        <dbReference type="Proteomes" id="UP001642483"/>
    </source>
</evidence>
<dbReference type="InterPro" id="IPR031526">
    <property type="entry name" value="DUF4698"/>
</dbReference>
<comment type="caution">
    <text evidence="2">The sequence shown here is derived from an EMBL/GenBank/DDBJ whole genome shotgun (WGS) entry which is preliminary data.</text>
</comment>
<dbReference type="Proteomes" id="UP001642483">
    <property type="component" value="Unassembled WGS sequence"/>
</dbReference>
<reference evidence="2 3" key="1">
    <citation type="submission" date="2024-02" db="EMBL/GenBank/DDBJ databases">
        <authorList>
            <person name="Daric V."/>
            <person name="Darras S."/>
        </authorList>
    </citation>
    <scope>NUCLEOTIDE SEQUENCE [LARGE SCALE GENOMIC DNA]</scope>
</reference>
<evidence type="ECO:0000256" key="1">
    <source>
        <dbReference type="SAM" id="MobiDB-lite"/>
    </source>
</evidence>
<evidence type="ECO:0000313" key="2">
    <source>
        <dbReference type="EMBL" id="CAK8695713.1"/>
    </source>
</evidence>
<gene>
    <name evidence="2" type="ORF">CVLEPA_LOCUS28944</name>
</gene>
<keyword evidence="3" id="KW-1185">Reference proteome</keyword>
<dbReference type="PANTHER" id="PTHR34754">
    <property type="entry name" value="COILED-COIL DOMAIN-CONTAINING PROTEIN 60"/>
    <property type="match status" value="1"/>
</dbReference>
<dbReference type="PANTHER" id="PTHR34754:SF1">
    <property type="entry name" value="COILED-COIL DOMAIN-CONTAINING PROTEIN 60"/>
    <property type="match status" value="1"/>
</dbReference>
<feature type="region of interest" description="Disordered" evidence="1">
    <location>
        <begin position="325"/>
        <end position="357"/>
    </location>
</feature>
<feature type="compositionally biased region" description="Polar residues" evidence="1">
    <location>
        <begin position="431"/>
        <end position="440"/>
    </location>
</feature>
<protein>
    <submittedName>
        <fullName evidence="2">Uncharacterized protein</fullName>
    </submittedName>
</protein>
<sequence>MAKLPLLVNPSDIYTEDVLKCIRETIRKKGNKIRSRYDASKTASRNDHAFVTCVADEEKAWRAKFERRKSNLTHGFFAEKSKPYQSVGTVYLEAGDLVLNSITEDLKSKITRLPRHFKQQWKTSLPTRKPASQQKKIQTATPVVSHPADLGEATAGYTAIKDRINEVHEMKKGVLAEQSLCGYLMKKDNELYVIEKKVQFEMKTPARDNWKIVRSFGKILGAVKSREPADLASMMGAGGLIARVFGSSRKKTNLINNDLPEMEDKEETMQKWRVEKQQQYLTQKLQCVRSLLCALFNMKTKLLKLQNPLPHKTVKDLLRSEVTLDSNGKPVLGKTQQQPSGTEEHSNMPDGAGMPADLAADAKPLTAIPASLQRKGISNMYLGPNQLNNNNAKKPKFAQIASKIAFKTLGPPSPKVDTWEDLLGTGERNKPNLTTKTNVPVTPANKHSSKLRRRDVGPAQGASTEIATPWTTVTQVEEMINEKKRISVLGNATKRTPDDILNDIRSDFSKMQKRLSREAISELQRQRVEQFKLVQTKFHTVHLGPIPTVALEKMRVDANAKTKDRKDSFIKPQNWYVELENEVCHEPTLKEDISINTILKKVARFQYEDNKTIPFGKEKICLLVMSMPAHLLLTRGMMNAVSFVLDRILGSPSELVQHWLVARKLHHISAMLKSGRVS</sequence>
<dbReference type="EMBL" id="CAWYQH010000152">
    <property type="protein sequence ID" value="CAK8695713.1"/>
    <property type="molecule type" value="Genomic_DNA"/>
</dbReference>
<organism evidence="2 3">
    <name type="scientific">Clavelina lepadiformis</name>
    <name type="common">Light-bulb sea squirt</name>
    <name type="synonym">Ascidia lepadiformis</name>
    <dbReference type="NCBI Taxonomy" id="159417"/>
    <lineage>
        <taxon>Eukaryota</taxon>
        <taxon>Metazoa</taxon>
        <taxon>Chordata</taxon>
        <taxon>Tunicata</taxon>
        <taxon>Ascidiacea</taxon>
        <taxon>Aplousobranchia</taxon>
        <taxon>Clavelinidae</taxon>
        <taxon>Clavelina</taxon>
    </lineage>
</organism>
<feature type="region of interest" description="Disordered" evidence="1">
    <location>
        <begin position="122"/>
        <end position="144"/>
    </location>
</feature>
<proteinExistence type="predicted"/>
<name>A0ABP0GWL7_CLALP</name>
<feature type="region of interest" description="Disordered" evidence="1">
    <location>
        <begin position="425"/>
        <end position="463"/>
    </location>
</feature>
<feature type="compositionally biased region" description="Polar residues" evidence="1">
    <location>
        <begin position="122"/>
        <end position="142"/>
    </location>
</feature>
<accession>A0ABP0GWL7</accession>